<organism evidence="2 3">
    <name type="scientific">Chiloscyllium punctatum</name>
    <name type="common">Brownbanded bambooshark</name>
    <name type="synonym">Hemiscyllium punctatum</name>
    <dbReference type="NCBI Taxonomy" id="137246"/>
    <lineage>
        <taxon>Eukaryota</taxon>
        <taxon>Metazoa</taxon>
        <taxon>Chordata</taxon>
        <taxon>Craniata</taxon>
        <taxon>Vertebrata</taxon>
        <taxon>Chondrichthyes</taxon>
        <taxon>Elasmobranchii</taxon>
        <taxon>Galeomorphii</taxon>
        <taxon>Galeoidea</taxon>
        <taxon>Orectolobiformes</taxon>
        <taxon>Hemiscylliidae</taxon>
        <taxon>Chiloscyllium</taxon>
    </lineage>
</organism>
<evidence type="ECO:0000256" key="1">
    <source>
        <dbReference type="SAM" id="MobiDB-lite"/>
    </source>
</evidence>
<comment type="caution">
    <text evidence="2">The sequence shown here is derived from an EMBL/GenBank/DDBJ whole genome shotgun (WGS) entry which is preliminary data.</text>
</comment>
<evidence type="ECO:0000313" key="3">
    <source>
        <dbReference type="Proteomes" id="UP000287033"/>
    </source>
</evidence>
<proteinExistence type="predicted"/>
<feature type="region of interest" description="Disordered" evidence="1">
    <location>
        <begin position="76"/>
        <end position="127"/>
    </location>
</feature>
<protein>
    <submittedName>
        <fullName evidence="2">Uncharacterized protein</fullName>
    </submittedName>
</protein>
<accession>A0A401T975</accession>
<evidence type="ECO:0000313" key="2">
    <source>
        <dbReference type="EMBL" id="GCC39201.1"/>
    </source>
</evidence>
<gene>
    <name evidence="2" type="ORF">chiPu_0023369</name>
</gene>
<sequence length="127" mass="14254">MPDRCQATEWSCGVGGYLGDNLLGARRHENAVAPSRAAGGRVLRALSVDFTVRVAGGTDTKCQVTKGEANIVEGALSEVGGVLTERERERESKKEREKEREKEGEREKERGREKGRKREKEREKERK</sequence>
<keyword evidence="3" id="KW-1185">Reference proteome</keyword>
<dbReference type="EMBL" id="BEZZ01019761">
    <property type="protein sequence ID" value="GCC39201.1"/>
    <property type="molecule type" value="Genomic_DNA"/>
</dbReference>
<dbReference type="AlphaFoldDB" id="A0A401T975"/>
<dbReference type="Proteomes" id="UP000287033">
    <property type="component" value="Unassembled WGS sequence"/>
</dbReference>
<feature type="compositionally biased region" description="Basic and acidic residues" evidence="1">
    <location>
        <begin position="84"/>
        <end position="127"/>
    </location>
</feature>
<name>A0A401T975_CHIPU</name>
<reference evidence="2 3" key="1">
    <citation type="journal article" date="2018" name="Nat. Ecol. Evol.">
        <title>Shark genomes provide insights into elasmobranch evolution and the origin of vertebrates.</title>
        <authorList>
            <person name="Hara Y"/>
            <person name="Yamaguchi K"/>
            <person name="Onimaru K"/>
            <person name="Kadota M"/>
            <person name="Koyanagi M"/>
            <person name="Keeley SD"/>
            <person name="Tatsumi K"/>
            <person name="Tanaka K"/>
            <person name="Motone F"/>
            <person name="Kageyama Y"/>
            <person name="Nozu R"/>
            <person name="Adachi N"/>
            <person name="Nishimura O"/>
            <person name="Nakagawa R"/>
            <person name="Tanegashima C"/>
            <person name="Kiyatake I"/>
            <person name="Matsumoto R"/>
            <person name="Murakumo K"/>
            <person name="Nishida K"/>
            <person name="Terakita A"/>
            <person name="Kuratani S"/>
            <person name="Sato K"/>
            <person name="Hyodo S Kuraku.S."/>
        </authorList>
    </citation>
    <scope>NUCLEOTIDE SEQUENCE [LARGE SCALE GENOMIC DNA]</scope>
</reference>